<evidence type="ECO:0000313" key="1">
    <source>
        <dbReference type="EMBL" id="CAG8779111.1"/>
    </source>
</evidence>
<comment type="caution">
    <text evidence="1">The sequence shown here is derived from an EMBL/GenBank/DDBJ whole genome shotgun (WGS) entry which is preliminary data.</text>
</comment>
<feature type="non-terminal residue" evidence="1">
    <location>
        <position position="71"/>
    </location>
</feature>
<sequence>GPPPPFKFMANIELLSPPGLGPGKPMPDEALALPRLLIEGDALEPDREEIFPGTPDSPERDVRGRVCQKFF</sequence>
<dbReference type="Proteomes" id="UP000789405">
    <property type="component" value="Unassembled WGS sequence"/>
</dbReference>
<dbReference type="EMBL" id="CAJVPY010021312">
    <property type="protein sequence ID" value="CAG8779111.1"/>
    <property type="molecule type" value="Genomic_DNA"/>
</dbReference>
<accession>A0A9N9P1D4</accession>
<keyword evidence="2" id="KW-1185">Reference proteome</keyword>
<protein>
    <submittedName>
        <fullName evidence="1">4703_t:CDS:1</fullName>
    </submittedName>
</protein>
<dbReference type="AlphaFoldDB" id="A0A9N9P1D4"/>
<reference evidence="1" key="1">
    <citation type="submission" date="2021-06" db="EMBL/GenBank/DDBJ databases">
        <authorList>
            <person name="Kallberg Y."/>
            <person name="Tangrot J."/>
            <person name="Rosling A."/>
        </authorList>
    </citation>
    <scope>NUCLEOTIDE SEQUENCE</scope>
    <source>
        <strain evidence="1">MA453B</strain>
    </source>
</reference>
<gene>
    <name evidence="1" type="ORF">DERYTH_LOCUS19441</name>
</gene>
<proteinExistence type="predicted"/>
<name>A0A9N9P1D4_9GLOM</name>
<evidence type="ECO:0000313" key="2">
    <source>
        <dbReference type="Proteomes" id="UP000789405"/>
    </source>
</evidence>
<feature type="non-terminal residue" evidence="1">
    <location>
        <position position="1"/>
    </location>
</feature>
<organism evidence="1 2">
    <name type="scientific">Dentiscutata erythropus</name>
    <dbReference type="NCBI Taxonomy" id="1348616"/>
    <lineage>
        <taxon>Eukaryota</taxon>
        <taxon>Fungi</taxon>
        <taxon>Fungi incertae sedis</taxon>
        <taxon>Mucoromycota</taxon>
        <taxon>Glomeromycotina</taxon>
        <taxon>Glomeromycetes</taxon>
        <taxon>Diversisporales</taxon>
        <taxon>Gigasporaceae</taxon>
        <taxon>Dentiscutata</taxon>
    </lineage>
</organism>